<sequence length="42" mass="4654">MTAFTRRYTANHLGTVSNSLLRVESTLGASETLTNYFGIFVN</sequence>
<evidence type="ECO:0000313" key="1">
    <source>
        <dbReference type="EMBL" id="EJI85655.1"/>
    </source>
</evidence>
<dbReference type="EMBL" id="ALAB01000021">
    <property type="protein sequence ID" value="EJI85655.1"/>
    <property type="molecule type" value="Genomic_DNA"/>
</dbReference>
<reference evidence="1 2" key="1">
    <citation type="journal article" date="2012" name="J. Bacteriol.">
        <title>Genome Sequence of Pectin-Degrading Alishewanella aestuarii Strain B11T, Isolated from Tidal Flat Sediment.</title>
        <authorList>
            <person name="Jung J."/>
            <person name="Choi S."/>
            <person name="Chun J."/>
            <person name="Park W."/>
        </authorList>
    </citation>
    <scope>NUCLEOTIDE SEQUENCE [LARGE SCALE GENOMIC DNA]</scope>
    <source>
        <strain evidence="1 2">B11</strain>
    </source>
</reference>
<dbReference type="PATRIC" id="fig|1197174.4.peg.1543"/>
<proteinExistence type="predicted"/>
<comment type="caution">
    <text evidence="1">The sequence shown here is derived from an EMBL/GenBank/DDBJ whole genome shotgun (WGS) entry which is preliminary data.</text>
</comment>
<dbReference type="AlphaFoldDB" id="J1YCP4"/>
<organism evidence="1 2">
    <name type="scientific">Alishewanella aestuarii B11</name>
    <dbReference type="NCBI Taxonomy" id="1197174"/>
    <lineage>
        <taxon>Bacteria</taxon>
        <taxon>Pseudomonadati</taxon>
        <taxon>Pseudomonadota</taxon>
        <taxon>Gammaproteobacteria</taxon>
        <taxon>Alteromonadales</taxon>
        <taxon>Alteromonadaceae</taxon>
        <taxon>Alishewanella</taxon>
    </lineage>
</organism>
<name>J1YCP4_9ALTE</name>
<dbReference type="Proteomes" id="UP000012043">
    <property type="component" value="Unassembled WGS sequence"/>
</dbReference>
<keyword evidence="2" id="KW-1185">Reference proteome</keyword>
<accession>J1YCP4</accession>
<gene>
    <name evidence="1" type="ORF">AEST_15760</name>
</gene>
<protein>
    <submittedName>
        <fullName evidence="1">Uncharacterized protein</fullName>
    </submittedName>
</protein>
<evidence type="ECO:0000313" key="2">
    <source>
        <dbReference type="Proteomes" id="UP000012043"/>
    </source>
</evidence>